<gene>
    <name evidence="1" type="ORF">A6V39_03510</name>
</gene>
<accession>A0A1A9QBX1</accession>
<dbReference type="STRING" id="432608.A6V39_03510"/>
<dbReference type="AlphaFoldDB" id="A0A1A9QBX1"/>
<protein>
    <submittedName>
        <fullName evidence="1">Uncharacterized protein</fullName>
    </submittedName>
</protein>
<proteinExistence type="predicted"/>
<keyword evidence="2" id="KW-1185">Reference proteome</keyword>
<name>A0A1A9QBX1_9MOLU</name>
<organism evidence="1 2">
    <name type="scientific">Candidatus Mycoplasma haematobovis</name>
    <dbReference type="NCBI Taxonomy" id="432608"/>
    <lineage>
        <taxon>Bacteria</taxon>
        <taxon>Bacillati</taxon>
        <taxon>Mycoplasmatota</taxon>
        <taxon>Mollicutes</taxon>
        <taxon>Mycoplasmataceae</taxon>
        <taxon>Mycoplasma</taxon>
    </lineage>
</organism>
<evidence type="ECO:0000313" key="1">
    <source>
        <dbReference type="EMBL" id="OAL09953.1"/>
    </source>
</evidence>
<evidence type="ECO:0000313" key="2">
    <source>
        <dbReference type="Proteomes" id="UP000077623"/>
    </source>
</evidence>
<reference evidence="2" key="1">
    <citation type="submission" date="2016-04" db="EMBL/GenBank/DDBJ databases">
        <authorList>
            <person name="Quiroz-Castaneda R.E."/>
            <person name="Martinez-Ocampo F."/>
        </authorList>
    </citation>
    <scope>NUCLEOTIDE SEQUENCE [LARGE SCALE GENOMIC DNA]</scope>
    <source>
        <strain evidence="2">INIFAP01</strain>
    </source>
</reference>
<dbReference type="Proteomes" id="UP000077623">
    <property type="component" value="Unassembled WGS sequence"/>
</dbReference>
<comment type="caution">
    <text evidence="1">The sequence shown here is derived from an EMBL/GenBank/DDBJ whole genome shotgun (WGS) entry which is preliminary data.</text>
</comment>
<sequence length="151" mass="16382">MLVKSLGVAGGLAGVTATGGGIYYLTSSNPATKEDTSNKKPESTQLPPVTKTIEKNQIISSLLKGKRLLTENSEDNGKWAAPWDLFKKAYPAETPKAPWKFENWTQDKDKSDTINSFKTQCLALGKQKVSGESDETYIAVEAYCTTTTGDV</sequence>
<dbReference type="EMBL" id="LWUJ01000012">
    <property type="protein sequence ID" value="OAL09953.1"/>
    <property type="molecule type" value="Genomic_DNA"/>
</dbReference>